<sequence>MINSTRISLTLAFVAMLPQAALANIVCEGTYEFFNGKDTVNAIPGEAPENGALAARLYNAQRGAWLGQFMGKPKSEGLHEVKVSQCGRQFTLSQGSKTMLFLQSIMDDTLYVAQDIGTNEAELTLRVVDHKIMVGSVKGKSHGFAFNIPVAMDPRDVSMPDMKRCNDDTAATPDTPAGDRLTVDPALRSEVIGIVADELGVPRDQSERYISALRSVAKTRQSDEGVSEILPGEPGCPIELTGVKTCRVFPPDTTTVVEVNLLLDGDGRLLPVTTDGSDTGRIRVDDPGVADLCAPESTLPPAEQRLRFKFFAIEEDGINDVQAGLLDARTDHFKKAHYAKGKSQGRQGRADAADEAYRAIGSPVTGIHASVKP</sequence>
<evidence type="ECO:0000256" key="1">
    <source>
        <dbReference type="SAM" id="SignalP"/>
    </source>
</evidence>
<keyword evidence="1" id="KW-0732">Signal</keyword>
<evidence type="ECO:0000313" key="2">
    <source>
        <dbReference type="EMBL" id="MDF2097460.1"/>
    </source>
</evidence>
<dbReference type="RefSeq" id="WP_275824288.1">
    <property type="nucleotide sequence ID" value="NZ_JARHUD010000015.1"/>
</dbReference>
<feature type="chain" id="PRO_5045682890" description="DUF3617 family protein" evidence="1">
    <location>
        <begin position="24"/>
        <end position="373"/>
    </location>
</feature>
<evidence type="ECO:0000313" key="3">
    <source>
        <dbReference type="Proteomes" id="UP001215503"/>
    </source>
</evidence>
<name>A0ABT5YR69_9PROT</name>
<organism evidence="2 3">
    <name type="scientific">Aquibaculum arenosum</name>
    <dbReference type="NCBI Taxonomy" id="3032591"/>
    <lineage>
        <taxon>Bacteria</taxon>
        <taxon>Pseudomonadati</taxon>
        <taxon>Pseudomonadota</taxon>
        <taxon>Alphaproteobacteria</taxon>
        <taxon>Rhodospirillales</taxon>
        <taxon>Rhodovibrionaceae</taxon>
        <taxon>Aquibaculum</taxon>
    </lineage>
</organism>
<keyword evidence="3" id="KW-1185">Reference proteome</keyword>
<dbReference type="EMBL" id="JARHUD010000015">
    <property type="protein sequence ID" value="MDF2097460.1"/>
    <property type="molecule type" value="Genomic_DNA"/>
</dbReference>
<comment type="caution">
    <text evidence="2">The sequence shown here is derived from an EMBL/GenBank/DDBJ whole genome shotgun (WGS) entry which is preliminary data.</text>
</comment>
<protein>
    <recommendedName>
        <fullName evidence="4">DUF3617 family protein</fullName>
    </recommendedName>
</protein>
<accession>A0ABT5YR69</accession>
<reference evidence="2 3" key="1">
    <citation type="submission" date="2023-03" db="EMBL/GenBank/DDBJ databases">
        <title>Fodinicurvata sp. CAU 1616 isolated from sea sendiment.</title>
        <authorList>
            <person name="Kim W."/>
        </authorList>
    </citation>
    <scope>NUCLEOTIDE SEQUENCE [LARGE SCALE GENOMIC DNA]</scope>
    <source>
        <strain evidence="2 3">CAU 1616</strain>
    </source>
</reference>
<dbReference type="Proteomes" id="UP001215503">
    <property type="component" value="Unassembled WGS sequence"/>
</dbReference>
<evidence type="ECO:0008006" key="4">
    <source>
        <dbReference type="Google" id="ProtNLM"/>
    </source>
</evidence>
<feature type="signal peptide" evidence="1">
    <location>
        <begin position="1"/>
        <end position="23"/>
    </location>
</feature>
<gene>
    <name evidence="2" type="ORF">P2G67_15905</name>
</gene>
<proteinExistence type="predicted"/>